<dbReference type="Pfam" id="PF00135">
    <property type="entry name" value="COesterase"/>
    <property type="match status" value="1"/>
</dbReference>
<dbReference type="InterPro" id="IPR019826">
    <property type="entry name" value="Carboxylesterase_B_AS"/>
</dbReference>
<name>A0A8H3IWH8_9LECA</name>
<reference evidence="5" key="1">
    <citation type="submission" date="2021-03" db="EMBL/GenBank/DDBJ databases">
        <authorList>
            <person name="Tagirdzhanova G."/>
        </authorList>
    </citation>
    <scope>NUCLEOTIDE SEQUENCE</scope>
</reference>
<evidence type="ECO:0000313" key="5">
    <source>
        <dbReference type="EMBL" id="CAF9931130.1"/>
    </source>
</evidence>
<organism evidence="5 6">
    <name type="scientific">Heterodermia speciosa</name>
    <dbReference type="NCBI Taxonomy" id="116794"/>
    <lineage>
        <taxon>Eukaryota</taxon>
        <taxon>Fungi</taxon>
        <taxon>Dikarya</taxon>
        <taxon>Ascomycota</taxon>
        <taxon>Pezizomycotina</taxon>
        <taxon>Lecanoromycetes</taxon>
        <taxon>OSLEUM clade</taxon>
        <taxon>Lecanoromycetidae</taxon>
        <taxon>Caliciales</taxon>
        <taxon>Physciaceae</taxon>
        <taxon>Heterodermia</taxon>
    </lineage>
</organism>
<dbReference type="InterPro" id="IPR029058">
    <property type="entry name" value="AB_hydrolase_fold"/>
</dbReference>
<evidence type="ECO:0000256" key="1">
    <source>
        <dbReference type="ARBA" id="ARBA00005964"/>
    </source>
</evidence>
<evidence type="ECO:0000259" key="4">
    <source>
        <dbReference type="Pfam" id="PF00135"/>
    </source>
</evidence>
<dbReference type="AlphaFoldDB" id="A0A8H3IWH8"/>
<feature type="domain" description="Carboxylesterase type B" evidence="4">
    <location>
        <begin position="9"/>
        <end position="250"/>
    </location>
</feature>
<dbReference type="InterPro" id="IPR050654">
    <property type="entry name" value="AChE-related_enzymes"/>
</dbReference>
<dbReference type="Gene3D" id="3.40.50.1820">
    <property type="entry name" value="alpha/beta hydrolase"/>
    <property type="match status" value="2"/>
</dbReference>
<dbReference type="InterPro" id="IPR002018">
    <property type="entry name" value="CarbesteraseB"/>
</dbReference>
<evidence type="ECO:0000256" key="2">
    <source>
        <dbReference type="ARBA" id="ARBA00022801"/>
    </source>
</evidence>
<keyword evidence="6" id="KW-1185">Reference proteome</keyword>
<dbReference type="PANTHER" id="PTHR43918">
    <property type="entry name" value="ACETYLCHOLINESTERASE"/>
    <property type="match status" value="1"/>
</dbReference>
<sequence>MQVLASLQEEDNTFSEDCLTLNIWTKPQTGEKSKAVLFWLFGGGTGPYPVQKYFVDNEDVIVVTANYRVNIFGFPGLPGMDQNVGLLDQRMAIEWTKKNIAAFGGDPNRITLFGQSAGGASVEYYNYAWVQDPIVSGFIAQSSSATTFGISAPPNNTAAWYSASQTLDCGGPSEGIPATVACMRTKDYQDILSAIIAPGGPTDLVGPFAPTVDNKIIFDNYSARANSGNFIKKPYFTGNNDYEAGLFRYTATLYGAHLSELEWAIFNLASFSCPAASAATHRAHHGVRTWRYRYFGEFENLRLTVNPSSGAYHASELYTVWQTTEDCTGQNNSDAETAISTYLQGAWAAFAKDPEQGLSKSPYNWPTFNTRGRSYDLSQSIVHCLLV</sequence>
<dbReference type="PROSITE" id="PS00122">
    <property type="entry name" value="CARBOXYLESTERASE_B_1"/>
    <property type="match status" value="1"/>
</dbReference>
<accession>A0A8H3IWH8</accession>
<proteinExistence type="inferred from homology"/>
<dbReference type="Proteomes" id="UP000664521">
    <property type="component" value="Unassembled WGS sequence"/>
</dbReference>
<gene>
    <name evidence="5" type="ORF">HETSPECPRED_007797</name>
</gene>
<dbReference type="GO" id="GO:0052689">
    <property type="term" value="F:carboxylic ester hydrolase activity"/>
    <property type="evidence" value="ECO:0007669"/>
    <property type="project" value="TreeGrafter"/>
</dbReference>
<dbReference type="PANTHER" id="PTHR43918:SF4">
    <property type="entry name" value="CARBOXYLIC ESTER HYDROLASE"/>
    <property type="match status" value="1"/>
</dbReference>
<comment type="similarity">
    <text evidence="1 3">Belongs to the type-B carboxylesterase/lipase family.</text>
</comment>
<dbReference type="EC" id="3.1.1.-" evidence="3"/>
<evidence type="ECO:0000256" key="3">
    <source>
        <dbReference type="RuleBase" id="RU361235"/>
    </source>
</evidence>
<evidence type="ECO:0000313" key="6">
    <source>
        <dbReference type="Proteomes" id="UP000664521"/>
    </source>
</evidence>
<protein>
    <recommendedName>
        <fullName evidence="3">Carboxylic ester hydrolase</fullName>
        <ecNumber evidence="3">3.1.1.-</ecNumber>
    </recommendedName>
</protein>
<dbReference type="OrthoDB" id="408631at2759"/>
<keyword evidence="2 3" id="KW-0378">Hydrolase</keyword>
<comment type="caution">
    <text evidence="5">The sequence shown here is derived from an EMBL/GenBank/DDBJ whole genome shotgun (WGS) entry which is preliminary data.</text>
</comment>
<dbReference type="EMBL" id="CAJPDS010000058">
    <property type="protein sequence ID" value="CAF9931130.1"/>
    <property type="molecule type" value="Genomic_DNA"/>
</dbReference>
<dbReference type="SUPFAM" id="SSF53474">
    <property type="entry name" value="alpha/beta-Hydrolases"/>
    <property type="match status" value="1"/>
</dbReference>